<comment type="caution">
    <text evidence="5">The sequence shown here is derived from an EMBL/GenBank/DDBJ whole genome shotgun (WGS) entry which is preliminary data.</text>
</comment>
<keyword evidence="6" id="KW-1185">Reference proteome</keyword>
<dbReference type="OrthoDB" id="623670at2759"/>
<proteinExistence type="predicted"/>
<keyword evidence="1" id="KW-0732">Signal</keyword>
<evidence type="ECO:0000256" key="1">
    <source>
        <dbReference type="ARBA" id="ARBA00022729"/>
    </source>
</evidence>
<feature type="transmembrane region" description="Helical" evidence="3">
    <location>
        <begin position="79"/>
        <end position="101"/>
    </location>
</feature>
<keyword evidence="3" id="KW-0472">Membrane</keyword>
<dbReference type="InParanoid" id="A0A5J5F5L2"/>
<sequence length="229" mass="24867">MAFKTPPPTTKMTPEDPPPPAPPPKDEKAVSATSSTTAIDAEAGVLPLRPTLLDRYNNLAHRLFPQPYYFHPLLTRERLFASLLALLSLILLLAIILPSVLTHKSRHNTTTLPLPSHAKLYTGDGTYYNTGLGSCGITSNDSEMVVAIGWQLYDGMAAGTAAQWNPNANPACGRKIWARRVGRDGAGIVVKVVDRCTGCKATDLDFSPAAFKGIAEEWEGRVGVEWTWL</sequence>
<dbReference type="InterPro" id="IPR009009">
    <property type="entry name" value="RlpA-like_DPBB"/>
</dbReference>
<keyword evidence="3" id="KW-0812">Transmembrane</keyword>
<organism evidence="5 6">
    <name type="scientific">Sphaerosporella brunnea</name>
    <dbReference type="NCBI Taxonomy" id="1250544"/>
    <lineage>
        <taxon>Eukaryota</taxon>
        <taxon>Fungi</taxon>
        <taxon>Dikarya</taxon>
        <taxon>Ascomycota</taxon>
        <taxon>Pezizomycotina</taxon>
        <taxon>Pezizomycetes</taxon>
        <taxon>Pezizales</taxon>
        <taxon>Pyronemataceae</taxon>
        <taxon>Sphaerosporella</taxon>
    </lineage>
</organism>
<feature type="domain" description="RlpA-like protein double-psi beta-barrel" evidence="4">
    <location>
        <begin position="151"/>
        <end position="225"/>
    </location>
</feature>
<protein>
    <submittedName>
        <fullName evidence="5">RlpA-like double-psi beta-barrel-protein domain-containing protein-containing protein</fullName>
    </submittedName>
</protein>
<dbReference type="SUPFAM" id="SSF50685">
    <property type="entry name" value="Barwin-like endoglucanases"/>
    <property type="match status" value="1"/>
</dbReference>
<evidence type="ECO:0000313" key="5">
    <source>
        <dbReference type="EMBL" id="KAA8911660.1"/>
    </source>
</evidence>
<feature type="compositionally biased region" description="Pro residues" evidence="2">
    <location>
        <begin position="1"/>
        <end position="23"/>
    </location>
</feature>
<dbReference type="CDD" id="cd22191">
    <property type="entry name" value="DPBB_RlpA_EXP_N-like"/>
    <property type="match status" value="1"/>
</dbReference>
<evidence type="ECO:0000256" key="2">
    <source>
        <dbReference type="SAM" id="MobiDB-lite"/>
    </source>
</evidence>
<dbReference type="Pfam" id="PF03330">
    <property type="entry name" value="DPBB_1"/>
    <property type="match status" value="1"/>
</dbReference>
<dbReference type="Proteomes" id="UP000326924">
    <property type="component" value="Unassembled WGS sequence"/>
</dbReference>
<dbReference type="InterPro" id="IPR036908">
    <property type="entry name" value="RlpA-like_sf"/>
</dbReference>
<gene>
    <name evidence="5" type="ORF">FN846DRAFT_808383</name>
</gene>
<dbReference type="EMBL" id="VXIS01000033">
    <property type="protein sequence ID" value="KAA8911660.1"/>
    <property type="molecule type" value="Genomic_DNA"/>
</dbReference>
<keyword evidence="3" id="KW-1133">Transmembrane helix</keyword>
<feature type="region of interest" description="Disordered" evidence="2">
    <location>
        <begin position="1"/>
        <end position="34"/>
    </location>
</feature>
<accession>A0A5J5F5L2</accession>
<evidence type="ECO:0000313" key="6">
    <source>
        <dbReference type="Proteomes" id="UP000326924"/>
    </source>
</evidence>
<dbReference type="AlphaFoldDB" id="A0A5J5F5L2"/>
<reference evidence="5 6" key="1">
    <citation type="submission" date="2019-09" db="EMBL/GenBank/DDBJ databases">
        <title>Draft genome of the ectomycorrhizal ascomycete Sphaerosporella brunnea.</title>
        <authorList>
            <consortium name="DOE Joint Genome Institute"/>
            <person name="Benucci G.M."/>
            <person name="Marozzi G."/>
            <person name="Antonielli L."/>
            <person name="Sanchez S."/>
            <person name="Marco P."/>
            <person name="Wang X."/>
            <person name="Falini L.B."/>
            <person name="Barry K."/>
            <person name="Haridas S."/>
            <person name="Lipzen A."/>
            <person name="Labutti K."/>
            <person name="Grigoriev I.V."/>
            <person name="Murat C."/>
            <person name="Martin F."/>
            <person name="Albertini E."/>
            <person name="Donnini D."/>
            <person name="Bonito G."/>
        </authorList>
    </citation>
    <scope>NUCLEOTIDE SEQUENCE [LARGE SCALE GENOMIC DNA]</scope>
    <source>
        <strain evidence="5 6">Sb_GMNB300</strain>
    </source>
</reference>
<dbReference type="Gene3D" id="2.40.40.10">
    <property type="entry name" value="RlpA-like domain"/>
    <property type="match status" value="1"/>
</dbReference>
<dbReference type="InterPro" id="IPR051477">
    <property type="entry name" value="Expansin_CellWall"/>
</dbReference>
<evidence type="ECO:0000259" key="4">
    <source>
        <dbReference type="Pfam" id="PF03330"/>
    </source>
</evidence>
<dbReference type="PANTHER" id="PTHR31836">
    <property type="match status" value="1"/>
</dbReference>
<evidence type="ECO:0000256" key="3">
    <source>
        <dbReference type="SAM" id="Phobius"/>
    </source>
</evidence>
<name>A0A5J5F5L2_9PEZI</name>
<dbReference type="PANTHER" id="PTHR31836:SF28">
    <property type="entry name" value="SRCR DOMAIN-CONTAINING PROTEIN-RELATED"/>
    <property type="match status" value="1"/>
</dbReference>